<reference evidence="1 2" key="1">
    <citation type="submission" date="2019-10" db="EMBL/GenBank/DDBJ databases">
        <title>Draft genome sequence of Marinobacter hydrocarbonoclasticus NCT7M from the microbiome of the marine copepod.</title>
        <authorList>
            <person name="Nuttall R."/>
            <person name="Sharma G."/>
            <person name="Moisander P."/>
        </authorList>
    </citation>
    <scope>NUCLEOTIDE SEQUENCE [LARGE SCALE GENOMIC DNA]</scope>
    <source>
        <strain evidence="1 2">NCT7M</strain>
    </source>
</reference>
<name>A0A833JQD7_MARNT</name>
<comment type="caution">
    <text evidence="1">The sequence shown here is derived from an EMBL/GenBank/DDBJ whole genome shotgun (WGS) entry which is preliminary data.</text>
</comment>
<gene>
    <name evidence="1" type="ORF">F6453_1425</name>
</gene>
<organism evidence="1 2">
    <name type="scientific">Marinobacter nauticus</name>
    <name type="common">Marinobacter hydrocarbonoclasticus</name>
    <name type="synonym">Marinobacter aquaeolei</name>
    <dbReference type="NCBI Taxonomy" id="2743"/>
    <lineage>
        <taxon>Bacteria</taxon>
        <taxon>Pseudomonadati</taxon>
        <taxon>Pseudomonadota</taxon>
        <taxon>Gammaproteobacteria</taxon>
        <taxon>Pseudomonadales</taxon>
        <taxon>Marinobacteraceae</taxon>
        <taxon>Marinobacter</taxon>
    </lineage>
</organism>
<evidence type="ECO:0000313" key="2">
    <source>
        <dbReference type="Proteomes" id="UP000469950"/>
    </source>
</evidence>
<evidence type="ECO:0000313" key="1">
    <source>
        <dbReference type="EMBL" id="KAE8546179.1"/>
    </source>
</evidence>
<protein>
    <recommendedName>
        <fullName evidence="3">Excisionase</fullName>
    </recommendedName>
</protein>
<proteinExistence type="predicted"/>
<accession>A0A833JQD7</accession>
<dbReference type="Proteomes" id="UP000469950">
    <property type="component" value="Unassembled WGS sequence"/>
</dbReference>
<evidence type="ECO:0008006" key="3">
    <source>
        <dbReference type="Google" id="ProtNLM"/>
    </source>
</evidence>
<sequence>MSNSTSQRPWIPVSEVYDHFGYKNQKSALTAITMGKFPVETFRIGRIRAIHREVYDAYFDQFKDEGLERLMVGAK</sequence>
<dbReference type="RefSeq" id="WP_153740413.1">
    <property type="nucleotide sequence ID" value="NZ_WBMP01000005.1"/>
</dbReference>
<dbReference type="AlphaFoldDB" id="A0A833JQD7"/>
<dbReference type="EMBL" id="WBMP01000005">
    <property type="protein sequence ID" value="KAE8546179.1"/>
    <property type="molecule type" value="Genomic_DNA"/>
</dbReference>